<dbReference type="EMBL" id="CAUOFW020005946">
    <property type="protein sequence ID" value="CAK9172254.1"/>
    <property type="molecule type" value="Genomic_DNA"/>
</dbReference>
<reference evidence="1 2" key="1">
    <citation type="submission" date="2024-02" db="EMBL/GenBank/DDBJ databases">
        <authorList>
            <person name="Vignale AGUSTIN F."/>
            <person name="Sosa J E."/>
            <person name="Modenutti C."/>
        </authorList>
    </citation>
    <scope>NUCLEOTIDE SEQUENCE [LARGE SCALE GENOMIC DNA]</scope>
</reference>
<feature type="non-terminal residue" evidence="1">
    <location>
        <position position="1"/>
    </location>
</feature>
<evidence type="ECO:0000313" key="2">
    <source>
        <dbReference type="Proteomes" id="UP001642360"/>
    </source>
</evidence>
<keyword evidence="2" id="KW-1185">Reference proteome</keyword>
<organism evidence="1 2">
    <name type="scientific">Ilex paraguariensis</name>
    <name type="common">yerba mate</name>
    <dbReference type="NCBI Taxonomy" id="185542"/>
    <lineage>
        <taxon>Eukaryota</taxon>
        <taxon>Viridiplantae</taxon>
        <taxon>Streptophyta</taxon>
        <taxon>Embryophyta</taxon>
        <taxon>Tracheophyta</taxon>
        <taxon>Spermatophyta</taxon>
        <taxon>Magnoliopsida</taxon>
        <taxon>eudicotyledons</taxon>
        <taxon>Gunneridae</taxon>
        <taxon>Pentapetalae</taxon>
        <taxon>asterids</taxon>
        <taxon>campanulids</taxon>
        <taxon>Aquifoliales</taxon>
        <taxon>Aquifoliaceae</taxon>
        <taxon>Ilex</taxon>
    </lineage>
</organism>
<name>A0ABC8TSU4_9AQUA</name>
<dbReference type="AlphaFoldDB" id="A0ABC8TSU4"/>
<protein>
    <submittedName>
        <fullName evidence="1">Uncharacterized protein</fullName>
    </submittedName>
</protein>
<proteinExistence type="predicted"/>
<gene>
    <name evidence="1" type="ORF">ILEXP_LOCUS41895</name>
</gene>
<sequence length="73" mass="8543">CGETSHGMAECKINERIEKWLFVDNGDLVEDQTDDFEQDPMFDEIDDSQFREEYVTDSVLKPSPARRVDMVNR</sequence>
<accession>A0ABC8TSU4</accession>
<dbReference type="Proteomes" id="UP001642360">
    <property type="component" value="Unassembled WGS sequence"/>
</dbReference>
<evidence type="ECO:0000313" key="1">
    <source>
        <dbReference type="EMBL" id="CAK9172254.1"/>
    </source>
</evidence>
<comment type="caution">
    <text evidence="1">The sequence shown here is derived from an EMBL/GenBank/DDBJ whole genome shotgun (WGS) entry which is preliminary data.</text>
</comment>